<proteinExistence type="inferred from homology"/>
<dbReference type="EMBL" id="PDJF01000001">
    <property type="protein sequence ID" value="PFG28972.1"/>
    <property type="molecule type" value="Genomic_DNA"/>
</dbReference>
<dbReference type="SMART" id="SM00640">
    <property type="entry name" value="Glyco_32"/>
    <property type="match status" value="1"/>
</dbReference>
<keyword evidence="3 5" id="KW-0378">Hydrolase</keyword>
<keyword evidence="9" id="KW-1185">Reference proteome</keyword>
<gene>
    <name evidence="8" type="ORF">ATK06_2102</name>
</gene>
<dbReference type="Pfam" id="PF00251">
    <property type="entry name" value="Glyco_hydro_32N"/>
    <property type="match status" value="1"/>
</dbReference>
<dbReference type="InterPro" id="IPR023296">
    <property type="entry name" value="Glyco_hydro_beta-prop_sf"/>
</dbReference>
<dbReference type="Pfam" id="PF08244">
    <property type="entry name" value="Glyco_hydro_32C"/>
    <property type="match status" value="1"/>
</dbReference>
<evidence type="ECO:0000256" key="4">
    <source>
        <dbReference type="ARBA" id="ARBA00023295"/>
    </source>
</evidence>
<feature type="domain" description="Glycosyl hydrolase family 32 C-terminal" evidence="7">
    <location>
        <begin position="420"/>
        <end position="479"/>
    </location>
</feature>
<dbReference type="EC" id="3.2.1.26" evidence="2"/>
<dbReference type="SUPFAM" id="SSF49899">
    <property type="entry name" value="Concanavalin A-like lectins/glucanases"/>
    <property type="match status" value="1"/>
</dbReference>
<accession>A0A2A9DSL9</accession>
<keyword evidence="4 5" id="KW-0326">Glycosidase</keyword>
<protein>
    <recommendedName>
        <fullName evidence="2">beta-fructofuranosidase</fullName>
        <ecNumber evidence="2">3.2.1.26</ecNumber>
    </recommendedName>
</protein>
<dbReference type="InterPro" id="IPR001362">
    <property type="entry name" value="Glyco_hydro_32"/>
</dbReference>
<dbReference type="Gene3D" id="2.60.120.560">
    <property type="entry name" value="Exo-inulinase, domain 1"/>
    <property type="match status" value="1"/>
</dbReference>
<feature type="domain" description="Glycosyl hydrolase family 32 N-terminal" evidence="6">
    <location>
        <begin position="15"/>
        <end position="358"/>
    </location>
</feature>
<dbReference type="GO" id="GO:0005975">
    <property type="term" value="P:carbohydrate metabolic process"/>
    <property type="evidence" value="ECO:0007669"/>
    <property type="project" value="InterPro"/>
</dbReference>
<dbReference type="InterPro" id="IPR051214">
    <property type="entry name" value="GH32_Enzymes"/>
</dbReference>
<organism evidence="8 9">
    <name type="scientific">Corynebacterium renale</name>
    <dbReference type="NCBI Taxonomy" id="1724"/>
    <lineage>
        <taxon>Bacteria</taxon>
        <taxon>Bacillati</taxon>
        <taxon>Actinomycetota</taxon>
        <taxon>Actinomycetes</taxon>
        <taxon>Mycobacteriales</taxon>
        <taxon>Corynebacteriaceae</taxon>
        <taxon>Corynebacterium</taxon>
    </lineage>
</organism>
<evidence type="ECO:0000313" key="9">
    <source>
        <dbReference type="Proteomes" id="UP000221653"/>
    </source>
</evidence>
<dbReference type="PANTHER" id="PTHR43101">
    <property type="entry name" value="BETA-FRUCTOSIDASE"/>
    <property type="match status" value="1"/>
</dbReference>
<name>A0A2A9DSL9_9CORY</name>
<evidence type="ECO:0000313" key="8">
    <source>
        <dbReference type="EMBL" id="PFG28972.1"/>
    </source>
</evidence>
<dbReference type="InterPro" id="IPR013189">
    <property type="entry name" value="Glyco_hydro_32_C"/>
</dbReference>
<dbReference type="Gene3D" id="2.115.10.20">
    <property type="entry name" value="Glycosyl hydrolase domain, family 43"/>
    <property type="match status" value="1"/>
</dbReference>
<dbReference type="InterPro" id="IPR013320">
    <property type="entry name" value="ConA-like_dom_sf"/>
</dbReference>
<evidence type="ECO:0000256" key="1">
    <source>
        <dbReference type="ARBA" id="ARBA00009902"/>
    </source>
</evidence>
<dbReference type="InterPro" id="IPR013148">
    <property type="entry name" value="Glyco_hydro_32_N"/>
</dbReference>
<comment type="similarity">
    <text evidence="1 5">Belongs to the glycosyl hydrolase 32 family.</text>
</comment>
<comment type="caution">
    <text evidence="8">The sequence shown here is derived from an EMBL/GenBank/DDBJ whole genome shotgun (WGS) entry which is preliminary data.</text>
</comment>
<dbReference type="Proteomes" id="UP000221653">
    <property type="component" value="Unassembled WGS sequence"/>
</dbReference>
<dbReference type="AlphaFoldDB" id="A0A2A9DSL9"/>
<dbReference type="OrthoDB" id="9776657at2"/>
<dbReference type="STRING" id="1724.GCA_001044175_02038"/>
<sequence>MPFSTPTEPYRPELHVTAESGVLNAPAGILIDGSRWHIFHQYRPLHDAPYTPETTARWGHQVSEGNGFSWEECDDVLAPEGGELLVRAGSVVSTKAGSARLYFTSVTKDGCSVHLAEIPDLEETADETSDDCTAVAQSVRRIGAVVDNSTLNADGSASGLKDFRSPCVIPDWASTDDREEGHEGWLMLAVTGDSEHPTLAMAHSEDGLDWTIDGPLHFSGTSGLEDEQRLVSPRISRLRDEVDGKIYDVLLITVERDGIDVSGYLVGRLEGTVFDVVQPFTRVDYGHDFTRPRTVYYTPGSASHEDRHDQTALLGLVNGVGRYDDPAQHLSLQKEGWANALSLPRVATLQNQCLYQVPAQKLIDEVAHTSHARSWTGVCDIPEGSAVVISLVDENGNIAATVTHKGTVLELDRSMNPHHSGDPVATAPLSEVDTDSLGIIVDGSVVEVFADGGAVAMASRVYIDGECTALEVDTQGEASIINCFERSGRSLNSPQNN</sequence>
<evidence type="ECO:0000256" key="2">
    <source>
        <dbReference type="ARBA" id="ARBA00012758"/>
    </source>
</evidence>
<evidence type="ECO:0000256" key="3">
    <source>
        <dbReference type="ARBA" id="ARBA00022801"/>
    </source>
</evidence>
<evidence type="ECO:0000256" key="5">
    <source>
        <dbReference type="RuleBase" id="RU362110"/>
    </source>
</evidence>
<dbReference type="SUPFAM" id="SSF75005">
    <property type="entry name" value="Arabinanase/levansucrase/invertase"/>
    <property type="match status" value="1"/>
</dbReference>
<evidence type="ECO:0000259" key="7">
    <source>
        <dbReference type="Pfam" id="PF08244"/>
    </source>
</evidence>
<dbReference type="GO" id="GO:0004564">
    <property type="term" value="F:beta-fructofuranosidase activity"/>
    <property type="evidence" value="ECO:0007669"/>
    <property type="project" value="UniProtKB-EC"/>
</dbReference>
<dbReference type="PANTHER" id="PTHR43101:SF1">
    <property type="entry name" value="BETA-FRUCTOSIDASE"/>
    <property type="match status" value="1"/>
</dbReference>
<evidence type="ECO:0000259" key="6">
    <source>
        <dbReference type="Pfam" id="PF00251"/>
    </source>
</evidence>
<reference evidence="8 9" key="1">
    <citation type="submission" date="2017-10" db="EMBL/GenBank/DDBJ databases">
        <title>Sequencing the genomes of 1000 actinobacteria strains.</title>
        <authorList>
            <person name="Klenk H.-P."/>
        </authorList>
    </citation>
    <scope>NUCLEOTIDE SEQUENCE [LARGE SCALE GENOMIC DNA]</scope>
    <source>
        <strain evidence="8 9">DSM 20688</strain>
    </source>
</reference>